<accession>A0A9P0YLV7</accession>
<dbReference type="InterPro" id="IPR003871">
    <property type="entry name" value="RFA1B/D_OB_1st"/>
</dbReference>
<dbReference type="SUPFAM" id="SSF50249">
    <property type="entry name" value="Nucleic acid-binding proteins"/>
    <property type="match status" value="1"/>
</dbReference>
<comment type="caution">
    <text evidence="2">The sequence shown here is derived from an EMBL/GenBank/DDBJ whole genome shotgun (WGS) entry which is preliminary data.</text>
</comment>
<dbReference type="PANTHER" id="PTHR47165">
    <property type="entry name" value="OS03G0429900 PROTEIN"/>
    <property type="match status" value="1"/>
</dbReference>
<reference evidence="2" key="1">
    <citation type="submission" date="2022-07" db="EMBL/GenBank/DDBJ databases">
        <authorList>
            <person name="Macas J."/>
            <person name="Novak P."/>
            <person name="Neumann P."/>
        </authorList>
    </citation>
    <scope>NUCLEOTIDE SEQUENCE</scope>
</reference>
<evidence type="ECO:0000313" key="2">
    <source>
        <dbReference type="EMBL" id="CAH9067421.1"/>
    </source>
</evidence>
<dbReference type="Gene3D" id="2.40.50.140">
    <property type="entry name" value="Nucleic acid-binding proteins"/>
    <property type="match status" value="2"/>
</dbReference>
<evidence type="ECO:0000259" key="1">
    <source>
        <dbReference type="Pfam" id="PF02721"/>
    </source>
</evidence>
<dbReference type="Proteomes" id="UP001152484">
    <property type="component" value="Unassembled WGS sequence"/>
</dbReference>
<organism evidence="2 3">
    <name type="scientific">Cuscuta europaea</name>
    <name type="common">European dodder</name>
    <dbReference type="NCBI Taxonomy" id="41803"/>
    <lineage>
        <taxon>Eukaryota</taxon>
        <taxon>Viridiplantae</taxon>
        <taxon>Streptophyta</taxon>
        <taxon>Embryophyta</taxon>
        <taxon>Tracheophyta</taxon>
        <taxon>Spermatophyta</taxon>
        <taxon>Magnoliopsida</taxon>
        <taxon>eudicotyledons</taxon>
        <taxon>Gunneridae</taxon>
        <taxon>Pentapetalae</taxon>
        <taxon>asterids</taxon>
        <taxon>lamiids</taxon>
        <taxon>Solanales</taxon>
        <taxon>Convolvulaceae</taxon>
        <taxon>Cuscuteae</taxon>
        <taxon>Cuscuta</taxon>
        <taxon>Cuscuta subgen. Cuscuta</taxon>
    </lineage>
</organism>
<sequence length="275" mass="31820">MVRIFDAQIEEGETYAMMHFTVRSNIEQYRPCSHRYRLCFTEETKVKRQEKSIMSSLSYFKCKSFSKNFAEGDDVCLQLFDVIGAFKVGDKVFKAEPGAQKKWCNFYLHDLEDKRLHCTLYSEYSEQFLEHVKRTTSEYVIVIIQLARTNKRYGEQMGVSTSYNASKVLLDVNVPDIEEFRTRMLDMGSSQSLSSTSSRPALSDDKEVGIVKMLSELQTTKEVRGLWFYGKINTILNATSWAYMGCFKRSCRARAIKCDNEFECTKCGVRSSEEN</sequence>
<feature type="domain" description="Replication protein A 70 kDa DNA-binding subunit B/D first OB fold" evidence="1">
    <location>
        <begin position="4"/>
        <end position="48"/>
    </location>
</feature>
<dbReference type="Pfam" id="PF02721">
    <property type="entry name" value="DUF223"/>
    <property type="match status" value="1"/>
</dbReference>
<dbReference type="OrthoDB" id="1750540at2759"/>
<dbReference type="EMBL" id="CAMAPE010000005">
    <property type="protein sequence ID" value="CAH9067421.1"/>
    <property type="molecule type" value="Genomic_DNA"/>
</dbReference>
<dbReference type="InterPro" id="IPR012340">
    <property type="entry name" value="NA-bd_OB-fold"/>
</dbReference>
<evidence type="ECO:0000313" key="3">
    <source>
        <dbReference type="Proteomes" id="UP001152484"/>
    </source>
</evidence>
<name>A0A9P0YLV7_CUSEU</name>
<dbReference type="PANTHER" id="PTHR47165:SF4">
    <property type="entry name" value="OS03G0429900 PROTEIN"/>
    <property type="match status" value="1"/>
</dbReference>
<dbReference type="AlphaFoldDB" id="A0A9P0YLV7"/>
<proteinExistence type="predicted"/>
<gene>
    <name evidence="2" type="ORF">CEURO_LOCUS2540</name>
</gene>
<protein>
    <recommendedName>
        <fullName evidence="1">Replication protein A 70 kDa DNA-binding subunit B/D first OB fold domain-containing protein</fullName>
    </recommendedName>
</protein>
<dbReference type="CDD" id="cd04481">
    <property type="entry name" value="RPA1_DBD_B_like"/>
    <property type="match status" value="1"/>
</dbReference>
<keyword evidence="3" id="KW-1185">Reference proteome</keyword>